<accession>A0A8S3G8K9</accession>
<dbReference type="EMBL" id="CAJOBI010285660">
    <property type="protein sequence ID" value="CAF5154246.1"/>
    <property type="molecule type" value="Genomic_DNA"/>
</dbReference>
<dbReference type="InterPro" id="IPR014756">
    <property type="entry name" value="Ig_E-set"/>
</dbReference>
<dbReference type="SMART" id="SM00429">
    <property type="entry name" value="IPT"/>
    <property type="match status" value="1"/>
</dbReference>
<dbReference type="InterPro" id="IPR013783">
    <property type="entry name" value="Ig-like_fold"/>
</dbReference>
<evidence type="ECO:0000256" key="1">
    <source>
        <dbReference type="ARBA" id="ARBA00022729"/>
    </source>
</evidence>
<evidence type="ECO:0000313" key="3">
    <source>
        <dbReference type="EMBL" id="CAF5154246.1"/>
    </source>
</evidence>
<organism evidence="3 4">
    <name type="scientific">Rotaria magnacalcarata</name>
    <dbReference type="NCBI Taxonomy" id="392030"/>
    <lineage>
        <taxon>Eukaryota</taxon>
        <taxon>Metazoa</taxon>
        <taxon>Spiralia</taxon>
        <taxon>Gnathifera</taxon>
        <taxon>Rotifera</taxon>
        <taxon>Eurotatoria</taxon>
        <taxon>Bdelloidea</taxon>
        <taxon>Philodinida</taxon>
        <taxon>Philodinidae</taxon>
        <taxon>Rotaria</taxon>
    </lineage>
</organism>
<reference evidence="3" key="1">
    <citation type="submission" date="2021-02" db="EMBL/GenBank/DDBJ databases">
        <authorList>
            <person name="Nowell W R."/>
        </authorList>
    </citation>
    <scope>NUCLEOTIDE SEQUENCE</scope>
</reference>
<feature type="domain" description="G8" evidence="2">
    <location>
        <begin position="92"/>
        <end position="213"/>
    </location>
</feature>
<dbReference type="PROSITE" id="PS51484">
    <property type="entry name" value="G8"/>
    <property type="match status" value="1"/>
</dbReference>
<comment type="caution">
    <text evidence="3">The sequence shown here is derived from an EMBL/GenBank/DDBJ whole genome shotgun (WGS) entry which is preliminary data.</text>
</comment>
<evidence type="ECO:0000313" key="4">
    <source>
        <dbReference type="Proteomes" id="UP000676336"/>
    </source>
</evidence>
<feature type="non-terminal residue" evidence="3">
    <location>
        <position position="323"/>
    </location>
</feature>
<dbReference type="InterPro" id="IPR019316">
    <property type="entry name" value="G8_domain"/>
</dbReference>
<dbReference type="AlphaFoldDB" id="A0A8S3G8K9"/>
<dbReference type="Pfam" id="PF10162">
    <property type="entry name" value="G8"/>
    <property type="match status" value="1"/>
</dbReference>
<dbReference type="Proteomes" id="UP000676336">
    <property type="component" value="Unassembled WGS sequence"/>
</dbReference>
<dbReference type="Pfam" id="PF01833">
    <property type="entry name" value="TIG"/>
    <property type="match status" value="1"/>
</dbReference>
<dbReference type="Gene3D" id="2.60.40.10">
    <property type="entry name" value="Immunoglobulins"/>
    <property type="match status" value="1"/>
</dbReference>
<gene>
    <name evidence="3" type="ORF">SMN809_LOCUS64095</name>
</gene>
<dbReference type="SUPFAM" id="SSF81296">
    <property type="entry name" value="E set domains"/>
    <property type="match status" value="1"/>
</dbReference>
<sequence length="323" mass="35104">ITSVSPVRGGTGGGTTITINGNNFPTSGNAVTVTIAESPCLVQTITPTSITCETGSYKSRSVQAKVKVFINSSGYAIGTVYFHYIDLWSSIWTWGGYQPPDVGTLVVVSDGVTVYLDIETPILKVLIIDNATLIFDDSQDVTLNVEYIIIVNDGHLQVGTESIPFRHRGVITMYGQLRSIELPIFGAKVLAVRAGTVDMHGIPNALTWTKLRSTAYNGSSTITLLESVNWTVNSQIIIATTGDRFSQKETEIRQITNISSDGLTLILDKPLQFTHLSETQTWNSTTIEIRGEVGLLSHNVIFQGSVTETWDEIIETCPAGFNP</sequence>
<dbReference type="InterPro" id="IPR002909">
    <property type="entry name" value="IPT_dom"/>
</dbReference>
<dbReference type="PANTHER" id="PTHR46769">
    <property type="entry name" value="POLYCYSTIC KIDNEY AND HEPATIC DISEASE 1 (AUTOSOMAL RECESSIVE)-LIKE 1"/>
    <property type="match status" value="1"/>
</dbReference>
<proteinExistence type="predicted"/>
<name>A0A8S3G8K9_9BILA</name>
<dbReference type="SMART" id="SM01225">
    <property type="entry name" value="G8"/>
    <property type="match status" value="1"/>
</dbReference>
<dbReference type="InterPro" id="IPR052387">
    <property type="entry name" value="Fibrocystin"/>
</dbReference>
<dbReference type="PANTHER" id="PTHR46769:SF2">
    <property type="entry name" value="FIBROCYSTIN-L ISOFORM 2 PRECURSOR-RELATED"/>
    <property type="match status" value="1"/>
</dbReference>
<evidence type="ECO:0000259" key="2">
    <source>
        <dbReference type="PROSITE" id="PS51484"/>
    </source>
</evidence>
<feature type="non-terminal residue" evidence="3">
    <location>
        <position position="1"/>
    </location>
</feature>
<keyword evidence="1" id="KW-0732">Signal</keyword>
<protein>
    <recommendedName>
        <fullName evidence="2">G8 domain-containing protein</fullName>
    </recommendedName>
</protein>